<dbReference type="Pfam" id="PF03098">
    <property type="entry name" value="An_peroxidase"/>
    <property type="match status" value="1"/>
</dbReference>
<keyword evidence="3" id="KW-1185">Reference proteome</keyword>
<accession>A0ABY6LIK6</accession>
<keyword evidence="1" id="KW-0575">Peroxidase</keyword>
<dbReference type="PANTHER" id="PTHR11475">
    <property type="entry name" value="OXIDASE/PEROXIDASE"/>
    <property type="match status" value="1"/>
</dbReference>
<reference evidence="2 3" key="1">
    <citation type="submission" date="2022-01" db="EMBL/GenBank/DDBJ databases">
        <title>A chromosomal length assembly of Cordylochernes scorpioides.</title>
        <authorList>
            <person name="Zeh D."/>
            <person name="Zeh J."/>
        </authorList>
    </citation>
    <scope>NUCLEOTIDE SEQUENCE [LARGE SCALE GENOMIC DNA]</scope>
    <source>
        <strain evidence="2">IN4F17</strain>
        <tissue evidence="2">Whole Body</tissue>
    </source>
</reference>
<protein>
    <submittedName>
        <fullName evidence="2">Uncharacterized protein</fullName>
    </submittedName>
</protein>
<evidence type="ECO:0000313" key="3">
    <source>
        <dbReference type="Proteomes" id="UP001235939"/>
    </source>
</evidence>
<dbReference type="PROSITE" id="PS50292">
    <property type="entry name" value="PEROXIDASE_3"/>
    <property type="match status" value="1"/>
</dbReference>
<dbReference type="EMBL" id="CP092881">
    <property type="protein sequence ID" value="UYV81041.1"/>
    <property type="molecule type" value="Genomic_DNA"/>
</dbReference>
<dbReference type="InterPro" id="IPR010255">
    <property type="entry name" value="Haem_peroxidase_sf"/>
</dbReference>
<gene>
    <name evidence="2" type="ORF">LAZ67_19002604</name>
</gene>
<keyword evidence="1" id="KW-0560">Oxidoreductase</keyword>
<dbReference type="InterPro" id="IPR019791">
    <property type="entry name" value="Haem_peroxidase_animal"/>
</dbReference>
<dbReference type="Proteomes" id="UP001235939">
    <property type="component" value="Chromosome 19"/>
</dbReference>
<dbReference type="PRINTS" id="PR00457">
    <property type="entry name" value="ANPEROXIDASE"/>
</dbReference>
<organism evidence="2 3">
    <name type="scientific">Cordylochernes scorpioides</name>
    <dbReference type="NCBI Taxonomy" id="51811"/>
    <lineage>
        <taxon>Eukaryota</taxon>
        <taxon>Metazoa</taxon>
        <taxon>Ecdysozoa</taxon>
        <taxon>Arthropoda</taxon>
        <taxon>Chelicerata</taxon>
        <taxon>Arachnida</taxon>
        <taxon>Pseudoscorpiones</taxon>
        <taxon>Cheliferoidea</taxon>
        <taxon>Chernetidae</taxon>
        <taxon>Cordylochernes</taxon>
    </lineage>
</organism>
<proteinExistence type="predicted"/>
<evidence type="ECO:0000313" key="2">
    <source>
        <dbReference type="EMBL" id="UYV81041.1"/>
    </source>
</evidence>
<dbReference type="SUPFAM" id="SSF48113">
    <property type="entry name" value="Heme-dependent peroxidases"/>
    <property type="match status" value="1"/>
</dbReference>
<sequence>MSCDGRMKPDYKDRDCITYDDINEVMQEAKAKIGDLPAANFELSSVYPEPEHLAVAAEILLEATRCLAQRFSLGKGALLHALPAVDMTRVASDMCPSLLRPDVKCEMSRYRTLTGMCNNLEHPSWGSARSVFARYLPPDYSDGINEPRNARDGSDLPNPRVVSFMTHHDMSVRDQRHNILLVFWGQMIDHDMTLAAGTLDTERNDIECCKYAPADQHPNCMNIPVPSDDPFYKFYNRRCLDFARIWPGPKEGCPLGPRSQINTVSSFLDANFVYGSNQEVATRLREFRGGDERVNEQLMLTVMHTLWMRQHNNIAGELARINPAWSDETLYQETRHIVAALVQHLTYNEWLAPVIGWAAMRRYDLQPLTTVHSIGFFPRDLFCFSSKPCLGSSL</sequence>
<dbReference type="InterPro" id="IPR037120">
    <property type="entry name" value="Haem_peroxidase_sf_animal"/>
</dbReference>
<dbReference type="Gene3D" id="1.10.640.10">
    <property type="entry name" value="Haem peroxidase domain superfamily, animal type"/>
    <property type="match status" value="1"/>
</dbReference>
<dbReference type="PANTHER" id="PTHR11475:SF106">
    <property type="entry name" value="CURLY SU"/>
    <property type="match status" value="1"/>
</dbReference>
<evidence type="ECO:0000256" key="1">
    <source>
        <dbReference type="ARBA" id="ARBA00022559"/>
    </source>
</evidence>
<name>A0ABY6LIK6_9ARAC</name>